<evidence type="ECO:0000313" key="2">
    <source>
        <dbReference type="EMBL" id="KDA46495.1"/>
    </source>
</evidence>
<dbReference type="AlphaFoldDB" id="A0AAJ6FLN7"/>
<evidence type="ECO:0000256" key="1">
    <source>
        <dbReference type="SAM" id="Phobius"/>
    </source>
</evidence>
<evidence type="ECO:0000313" key="3">
    <source>
        <dbReference type="EMBL" id="WHQ79693.1"/>
    </source>
</evidence>
<protein>
    <recommendedName>
        <fullName evidence="6">Hydrophobic protein</fullName>
    </recommendedName>
</protein>
<evidence type="ECO:0000313" key="4">
    <source>
        <dbReference type="Proteomes" id="UP000027129"/>
    </source>
</evidence>
<dbReference type="RefSeq" id="WP_035447462.1">
    <property type="nucleotide sequence ID" value="NZ_CABIZJ010000001.1"/>
</dbReference>
<dbReference type="EMBL" id="JMHU01000004">
    <property type="protein sequence ID" value="KDA46495.1"/>
    <property type="molecule type" value="Genomic_DNA"/>
</dbReference>
<keyword evidence="1" id="KW-0812">Transmembrane</keyword>
<gene>
    <name evidence="2" type="ORF">Lani381_0515</name>
    <name evidence="3" type="ORF">QFF56_06960</name>
</gene>
<evidence type="ECO:0008006" key="6">
    <source>
        <dbReference type="Google" id="ProtNLM"/>
    </source>
</evidence>
<reference evidence="3" key="2">
    <citation type="submission" date="2023-04" db="EMBL/GenBank/DDBJ databases">
        <title>Four porcine-derived lactic acid bacteria strains analyses and their evaluation as potential probiotics based on genomics.</title>
        <authorList>
            <person name="Niu D."/>
        </authorList>
    </citation>
    <scope>NUCLEOTIDE SEQUENCE</scope>
    <source>
        <strain evidence="3">ZSB1</strain>
    </source>
</reference>
<dbReference type="Proteomes" id="UP001238155">
    <property type="component" value="Chromosome"/>
</dbReference>
<sequence length="187" mass="21921">MKFYLILLLAVGYMCSKAFKFEKVSRLEAVTLPFYAFWMFLANFTWNWKNVGIMCALCIVAVCLGWYQTRDAELKETTRFDKHGRPIKLLKKGKAYNIGWFLVFLVGIMLEAVAEHGIGFQMILEKLQEEVERDLFIFKYFSTGSTWYLWELSAVSNLACTYFLEKKFPNLRTAFKRTSKTKTSEDK</sequence>
<accession>A0AAJ6FLN7</accession>
<reference evidence="2 4" key="1">
    <citation type="submission" date="2014-04" db="EMBL/GenBank/DDBJ databases">
        <title>Draft Genome Sequence of Lactobacillus animalis 381-IL-28.</title>
        <authorList>
            <person name="Sturino J.M."/>
            <person name="Rajendran M."/>
            <person name="Altermann E."/>
        </authorList>
    </citation>
    <scope>NUCLEOTIDE SEQUENCE [LARGE SCALE GENOMIC DNA]</scope>
    <source>
        <strain evidence="2 4">381-IL-28</strain>
    </source>
</reference>
<proteinExistence type="predicted"/>
<name>A0AAJ6FLN7_9LACO</name>
<dbReference type="Proteomes" id="UP000027129">
    <property type="component" value="Unassembled WGS sequence"/>
</dbReference>
<feature type="transmembrane region" description="Helical" evidence="1">
    <location>
        <begin position="95"/>
        <end position="114"/>
    </location>
</feature>
<keyword evidence="1" id="KW-0472">Membrane</keyword>
<keyword evidence="4" id="KW-1185">Reference proteome</keyword>
<evidence type="ECO:0000313" key="5">
    <source>
        <dbReference type="Proteomes" id="UP001238155"/>
    </source>
</evidence>
<dbReference type="EMBL" id="CP123751">
    <property type="protein sequence ID" value="WHQ79693.1"/>
    <property type="molecule type" value="Genomic_DNA"/>
</dbReference>
<organism evidence="3 5">
    <name type="scientific">Ligilactobacillus animalis</name>
    <dbReference type="NCBI Taxonomy" id="1605"/>
    <lineage>
        <taxon>Bacteria</taxon>
        <taxon>Bacillati</taxon>
        <taxon>Bacillota</taxon>
        <taxon>Bacilli</taxon>
        <taxon>Lactobacillales</taxon>
        <taxon>Lactobacillaceae</taxon>
        <taxon>Ligilactobacillus</taxon>
    </lineage>
</organism>
<keyword evidence="1" id="KW-1133">Transmembrane helix</keyword>
<feature type="transmembrane region" description="Helical" evidence="1">
    <location>
        <begin position="44"/>
        <end position="67"/>
    </location>
</feature>